<dbReference type="GO" id="GO:0031418">
    <property type="term" value="F:L-ascorbic acid binding"/>
    <property type="evidence" value="ECO:0007669"/>
    <property type="project" value="UniProtKB-KW"/>
</dbReference>
<dbReference type="InterPro" id="IPR044862">
    <property type="entry name" value="Pro_4_hyd_alph_FE2OG_OXY"/>
</dbReference>
<dbReference type="SMART" id="SM00702">
    <property type="entry name" value="P4Hc"/>
    <property type="match status" value="1"/>
</dbReference>
<accession>A0A6P0CJJ9</accession>
<gene>
    <name evidence="8" type="ORF">GV827_23005</name>
</gene>
<keyword evidence="3" id="KW-0847">Vitamin C</keyword>
<keyword evidence="9" id="KW-1185">Reference proteome</keyword>
<evidence type="ECO:0000313" key="9">
    <source>
        <dbReference type="Proteomes" id="UP000468591"/>
    </source>
</evidence>
<keyword evidence="6" id="KW-0408">Iron</keyword>
<evidence type="ECO:0000259" key="7">
    <source>
        <dbReference type="PROSITE" id="PS51471"/>
    </source>
</evidence>
<evidence type="ECO:0000256" key="4">
    <source>
        <dbReference type="ARBA" id="ARBA00022964"/>
    </source>
</evidence>
<dbReference type="InterPro" id="IPR006620">
    <property type="entry name" value="Pro_4_hyd_alph"/>
</dbReference>
<evidence type="ECO:0000256" key="1">
    <source>
        <dbReference type="ARBA" id="ARBA00001961"/>
    </source>
</evidence>
<dbReference type="GO" id="GO:0005506">
    <property type="term" value="F:iron ion binding"/>
    <property type="evidence" value="ECO:0007669"/>
    <property type="project" value="InterPro"/>
</dbReference>
<reference evidence="8 9" key="1">
    <citation type="submission" date="2020-01" db="EMBL/GenBank/DDBJ databases">
        <title>Sulfitobacter sediminilitoris sp. nov., isolated from a tidal flat.</title>
        <authorList>
            <person name="Park S."/>
            <person name="Yoon J.-H."/>
        </authorList>
    </citation>
    <scope>NUCLEOTIDE SEQUENCE [LARGE SCALE GENOMIC DNA]</scope>
    <source>
        <strain evidence="8 9">JBTF-M27</strain>
    </source>
</reference>
<evidence type="ECO:0000256" key="3">
    <source>
        <dbReference type="ARBA" id="ARBA00022896"/>
    </source>
</evidence>
<comment type="caution">
    <text evidence="8">The sequence shown here is derived from an EMBL/GenBank/DDBJ whole genome shotgun (WGS) entry which is preliminary data.</text>
</comment>
<evidence type="ECO:0000256" key="6">
    <source>
        <dbReference type="ARBA" id="ARBA00023004"/>
    </source>
</evidence>
<dbReference type="AlphaFoldDB" id="A0A6P0CJJ9"/>
<evidence type="ECO:0000313" key="8">
    <source>
        <dbReference type="EMBL" id="NEK25236.1"/>
    </source>
</evidence>
<dbReference type="Pfam" id="PF13640">
    <property type="entry name" value="2OG-FeII_Oxy_3"/>
    <property type="match status" value="1"/>
</dbReference>
<dbReference type="InterPro" id="IPR005123">
    <property type="entry name" value="Oxoglu/Fe-dep_dioxygenase_dom"/>
</dbReference>
<dbReference type="Gene3D" id="2.60.120.620">
    <property type="entry name" value="q2cbj1_9rhob like domain"/>
    <property type="match status" value="1"/>
</dbReference>
<evidence type="ECO:0000256" key="5">
    <source>
        <dbReference type="ARBA" id="ARBA00023002"/>
    </source>
</evidence>
<protein>
    <submittedName>
        <fullName evidence="8">2OG-Fe(II) oxygenase</fullName>
    </submittedName>
</protein>
<organism evidence="8 9">
    <name type="scientific">Sulfitobacter sediminilitoris</name>
    <dbReference type="NCBI Taxonomy" id="2698830"/>
    <lineage>
        <taxon>Bacteria</taxon>
        <taxon>Pseudomonadati</taxon>
        <taxon>Pseudomonadota</taxon>
        <taxon>Alphaproteobacteria</taxon>
        <taxon>Rhodobacterales</taxon>
        <taxon>Roseobacteraceae</taxon>
        <taxon>Sulfitobacter</taxon>
    </lineage>
</organism>
<keyword evidence="4" id="KW-0223">Dioxygenase</keyword>
<dbReference type="EMBL" id="JAABNT010000060">
    <property type="protein sequence ID" value="NEK25236.1"/>
    <property type="molecule type" value="Genomic_DNA"/>
</dbReference>
<feature type="domain" description="Fe2OG dioxygenase" evidence="7">
    <location>
        <begin position="82"/>
        <end position="179"/>
    </location>
</feature>
<keyword evidence="5" id="KW-0560">Oxidoreductase</keyword>
<proteinExistence type="predicted"/>
<sequence length="183" mass="20170">MIEVYSMPEAFTPAECDLIIATTAKVPADEALLVGRQRDHNLRQAELVWLDDVDGMGWVMDRLIALVSKSNRDLFDFDLREFSESPQVARYQSSNGGHFAWHSDIGDGVAAAKRKLTLVLQLSKPDNYKGGDLEVMPSAHVVAANRAQGCVTVFPSFSLHHVTPVTSGVRHSLTVWAHGPAFR</sequence>
<dbReference type="GO" id="GO:0051213">
    <property type="term" value="F:dioxygenase activity"/>
    <property type="evidence" value="ECO:0007669"/>
    <property type="project" value="UniProtKB-KW"/>
</dbReference>
<dbReference type="Proteomes" id="UP000468591">
    <property type="component" value="Unassembled WGS sequence"/>
</dbReference>
<dbReference type="GO" id="GO:0016705">
    <property type="term" value="F:oxidoreductase activity, acting on paired donors, with incorporation or reduction of molecular oxygen"/>
    <property type="evidence" value="ECO:0007669"/>
    <property type="project" value="InterPro"/>
</dbReference>
<evidence type="ECO:0000256" key="2">
    <source>
        <dbReference type="ARBA" id="ARBA00022723"/>
    </source>
</evidence>
<comment type="cofactor">
    <cofactor evidence="1">
        <name>L-ascorbate</name>
        <dbReference type="ChEBI" id="CHEBI:38290"/>
    </cofactor>
</comment>
<name>A0A6P0CJJ9_9RHOB</name>
<dbReference type="RefSeq" id="WP_164356648.1">
    <property type="nucleotide sequence ID" value="NZ_JAABNT010000060.1"/>
</dbReference>
<keyword evidence="2" id="KW-0479">Metal-binding</keyword>
<dbReference type="PROSITE" id="PS51471">
    <property type="entry name" value="FE2OG_OXY"/>
    <property type="match status" value="1"/>
</dbReference>